<keyword evidence="7 9" id="KW-0807">Transducer</keyword>
<keyword evidence="4 11" id="KW-0812">Transmembrane</keyword>
<dbReference type="InterPro" id="IPR004089">
    <property type="entry name" value="MCPsignal_dom"/>
</dbReference>
<dbReference type="GO" id="GO:0006935">
    <property type="term" value="P:chemotaxis"/>
    <property type="evidence" value="ECO:0007669"/>
    <property type="project" value="UniProtKB-KW"/>
</dbReference>
<dbReference type="Pfam" id="PF00672">
    <property type="entry name" value="HAMP"/>
    <property type="match status" value="1"/>
</dbReference>
<dbReference type="Proteomes" id="UP000555828">
    <property type="component" value="Unassembled WGS sequence"/>
</dbReference>
<evidence type="ECO:0000313" key="15">
    <source>
        <dbReference type="Proteomes" id="UP000555828"/>
    </source>
</evidence>
<evidence type="ECO:0000256" key="8">
    <source>
        <dbReference type="ARBA" id="ARBA00029447"/>
    </source>
</evidence>
<dbReference type="CDD" id="cd06225">
    <property type="entry name" value="HAMP"/>
    <property type="match status" value="1"/>
</dbReference>
<dbReference type="EMBL" id="JACHEX010000003">
    <property type="protein sequence ID" value="MBB6062924.1"/>
    <property type="molecule type" value="Genomic_DNA"/>
</dbReference>
<dbReference type="PROSITE" id="PS50885">
    <property type="entry name" value="HAMP"/>
    <property type="match status" value="1"/>
</dbReference>
<dbReference type="Pfam" id="PF02743">
    <property type="entry name" value="dCache_1"/>
    <property type="match status" value="1"/>
</dbReference>
<keyword evidence="3" id="KW-0145">Chemotaxis</keyword>
<dbReference type="RefSeq" id="WP_184619545.1">
    <property type="nucleotide sequence ID" value="NZ_JACHEX010000003.1"/>
</dbReference>
<organism evidence="14 15">
    <name type="scientific">Thermosipho japonicus</name>
    <dbReference type="NCBI Taxonomy" id="90323"/>
    <lineage>
        <taxon>Bacteria</taxon>
        <taxon>Thermotogati</taxon>
        <taxon>Thermotogota</taxon>
        <taxon>Thermotogae</taxon>
        <taxon>Thermotogales</taxon>
        <taxon>Fervidobacteriaceae</taxon>
        <taxon>Thermosipho</taxon>
    </lineage>
</organism>
<evidence type="ECO:0000259" key="13">
    <source>
        <dbReference type="PROSITE" id="PS50885"/>
    </source>
</evidence>
<dbReference type="CDD" id="cd12912">
    <property type="entry name" value="PDC2_MCP_like"/>
    <property type="match status" value="1"/>
</dbReference>
<name>A0A841GP15_9BACT</name>
<dbReference type="GO" id="GO:0007165">
    <property type="term" value="P:signal transduction"/>
    <property type="evidence" value="ECO:0007669"/>
    <property type="project" value="UniProtKB-KW"/>
</dbReference>
<evidence type="ECO:0000256" key="11">
    <source>
        <dbReference type="SAM" id="Phobius"/>
    </source>
</evidence>
<dbReference type="CDD" id="cd12914">
    <property type="entry name" value="PDC1_DGC_like"/>
    <property type="match status" value="1"/>
</dbReference>
<dbReference type="SMART" id="SM00283">
    <property type="entry name" value="MA"/>
    <property type="match status" value="1"/>
</dbReference>
<feature type="coiled-coil region" evidence="10">
    <location>
        <begin position="350"/>
        <end position="402"/>
    </location>
</feature>
<dbReference type="Gene3D" id="3.30.450.20">
    <property type="entry name" value="PAS domain"/>
    <property type="match status" value="1"/>
</dbReference>
<dbReference type="SUPFAM" id="SSF58104">
    <property type="entry name" value="Methyl-accepting chemotaxis protein (MCP) signaling domain"/>
    <property type="match status" value="1"/>
</dbReference>
<accession>A0A841GP15</accession>
<dbReference type="InterPro" id="IPR003660">
    <property type="entry name" value="HAMP_dom"/>
</dbReference>
<comment type="similarity">
    <text evidence="8">Belongs to the methyl-accepting chemotaxis (MCP) protein family.</text>
</comment>
<keyword evidence="2" id="KW-1003">Cell membrane</keyword>
<feature type="domain" description="HAMP" evidence="13">
    <location>
        <begin position="310"/>
        <end position="362"/>
    </location>
</feature>
<evidence type="ECO:0000256" key="9">
    <source>
        <dbReference type="PROSITE-ProRule" id="PRU00284"/>
    </source>
</evidence>
<dbReference type="SUPFAM" id="SSF103190">
    <property type="entry name" value="Sensory domain-like"/>
    <property type="match status" value="1"/>
</dbReference>
<dbReference type="PROSITE" id="PS50111">
    <property type="entry name" value="CHEMOTAXIS_TRANSDUC_2"/>
    <property type="match status" value="1"/>
</dbReference>
<dbReference type="PANTHER" id="PTHR32089:SF112">
    <property type="entry name" value="LYSOZYME-LIKE PROTEIN-RELATED"/>
    <property type="match status" value="1"/>
</dbReference>
<dbReference type="InterPro" id="IPR029151">
    <property type="entry name" value="Sensor-like_sf"/>
</dbReference>
<dbReference type="Gene3D" id="1.10.287.950">
    <property type="entry name" value="Methyl-accepting chemotaxis protein"/>
    <property type="match status" value="1"/>
</dbReference>
<evidence type="ECO:0000256" key="2">
    <source>
        <dbReference type="ARBA" id="ARBA00022475"/>
    </source>
</evidence>
<evidence type="ECO:0000313" key="14">
    <source>
        <dbReference type="EMBL" id="MBB6062924.1"/>
    </source>
</evidence>
<keyword evidence="6 11" id="KW-0472">Membrane</keyword>
<evidence type="ECO:0000259" key="12">
    <source>
        <dbReference type="PROSITE" id="PS50111"/>
    </source>
</evidence>
<evidence type="ECO:0000256" key="5">
    <source>
        <dbReference type="ARBA" id="ARBA00022989"/>
    </source>
</evidence>
<dbReference type="PRINTS" id="PR00260">
    <property type="entry name" value="CHEMTRNSDUCR"/>
</dbReference>
<dbReference type="PANTHER" id="PTHR32089">
    <property type="entry name" value="METHYL-ACCEPTING CHEMOTAXIS PROTEIN MCPB"/>
    <property type="match status" value="1"/>
</dbReference>
<dbReference type="SMART" id="SM00304">
    <property type="entry name" value="HAMP"/>
    <property type="match status" value="1"/>
</dbReference>
<dbReference type="InterPro" id="IPR033479">
    <property type="entry name" value="dCache_1"/>
</dbReference>
<evidence type="ECO:0000256" key="7">
    <source>
        <dbReference type="ARBA" id="ARBA00023224"/>
    </source>
</evidence>
<comment type="caution">
    <text evidence="14">The sequence shown here is derived from an EMBL/GenBank/DDBJ whole genome shotgun (WGS) entry which is preliminary data.</text>
</comment>
<evidence type="ECO:0000256" key="10">
    <source>
        <dbReference type="SAM" id="Coils"/>
    </source>
</evidence>
<dbReference type="CDD" id="cd11386">
    <property type="entry name" value="MCP_signal"/>
    <property type="match status" value="1"/>
</dbReference>
<dbReference type="InterPro" id="IPR004090">
    <property type="entry name" value="Chemotax_Me-accpt_rcpt"/>
</dbReference>
<evidence type="ECO:0000256" key="3">
    <source>
        <dbReference type="ARBA" id="ARBA00022500"/>
    </source>
</evidence>
<dbReference type="GO" id="GO:0005886">
    <property type="term" value="C:plasma membrane"/>
    <property type="evidence" value="ECO:0007669"/>
    <property type="project" value="UniProtKB-SubCell"/>
</dbReference>
<gene>
    <name evidence="14" type="ORF">HNP65_001376</name>
</gene>
<proteinExistence type="inferred from homology"/>
<feature type="transmembrane region" description="Helical" evidence="11">
    <location>
        <begin position="6"/>
        <end position="28"/>
    </location>
</feature>
<protein>
    <submittedName>
        <fullName evidence="14">Methyl-accepting chemotaxis protein</fullName>
    </submittedName>
</protein>
<evidence type="ECO:0000256" key="6">
    <source>
        <dbReference type="ARBA" id="ARBA00023136"/>
    </source>
</evidence>
<dbReference type="GO" id="GO:0004888">
    <property type="term" value="F:transmembrane signaling receptor activity"/>
    <property type="evidence" value="ECO:0007669"/>
    <property type="project" value="InterPro"/>
</dbReference>
<feature type="domain" description="Methyl-accepting transducer" evidence="12">
    <location>
        <begin position="381"/>
        <end position="617"/>
    </location>
</feature>
<reference evidence="14 15" key="1">
    <citation type="submission" date="2020-08" db="EMBL/GenBank/DDBJ databases">
        <title>Genomic Encyclopedia of Type Strains, Phase IV (KMG-IV): sequencing the most valuable type-strain genomes for metagenomic binning, comparative biology and taxonomic classification.</title>
        <authorList>
            <person name="Goeker M."/>
        </authorList>
    </citation>
    <scope>NUCLEOTIDE SEQUENCE [LARGE SCALE GENOMIC DNA]</scope>
    <source>
        <strain evidence="14 15">DSM 13481</strain>
    </source>
</reference>
<evidence type="ECO:0000256" key="4">
    <source>
        <dbReference type="ARBA" id="ARBA00022692"/>
    </source>
</evidence>
<keyword evidence="15" id="KW-1185">Reference proteome</keyword>
<keyword evidence="10" id="KW-0175">Coiled coil</keyword>
<sequence>MKTLRGKMLVFILIPSIVALIGMGIIIYSQVKSSSVKTTENATTKLLYNTAKTFSEQINGLVAQIKTFAEQDDVINVLKTGDWHDLFERKLKSQIADRPYLDMFFIAFPDGNSITTLDVSVNISDRDYFKKIIAQGEDIVISDAFVSKLTNQNVFVIASAVKDENNKTIGLFGATVKLKYFNKILESLLLTKSTIAWASDSSGLIIGDTSRQYLMKMNIKEASKWGLSELEKQSSKILSGVEGFFNVKDSSGEKHYTYYTPIEAVKGWALGIMIPEKELMEESNRLLKIILTSFGIFIILAVILIFRLATIISKPLKVFSEKVLKLGEGDLTIEFSVNGKDEIAQMGRALNNVVESLRKAIRKINEASVEVNDSSENLSSTAQELSASSEEMSSQMEEVNKAAQNISASIQEVTSGVEEVAAGAQTVSKAAQQISERSNHVSLAVQEGDSAIKKIVEMIKQAKERGEQTANIVDNLNEQAKNIGQILETINSIAEQTNLLALNAAIEAARAGEAGKGFAVVADEIRKLAEESKAATNQIEQILGDIGQGAINANEATKDVVKLVENISTQSETVVKQFDKITDEVTNMSTEIESLAASSQEQGAAAQEISSAMDMSSQSILMIAQQIEEMMEAVKLLANASQDITASSQELTALANNLVEQVKMFKV</sequence>
<feature type="transmembrane region" description="Helical" evidence="11">
    <location>
        <begin position="286"/>
        <end position="309"/>
    </location>
</feature>
<comment type="subcellular location">
    <subcellularLocation>
        <location evidence="1">Cell membrane</location>
        <topology evidence="1">Multi-pass membrane protein</topology>
    </subcellularLocation>
</comment>
<dbReference type="Pfam" id="PF00015">
    <property type="entry name" value="MCPsignal"/>
    <property type="match status" value="1"/>
</dbReference>
<keyword evidence="5 11" id="KW-1133">Transmembrane helix</keyword>
<dbReference type="AlphaFoldDB" id="A0A841GP15"/>
<evidence type="ECO:0000256" key="1">
    <source>
        <dbReference type="ARBA" id="ARBA00004651"/>
    </source>
</evidence>